<dbReference type="AlphaFoldDB" id="A0A173WWR7"/>
<dbReference type="RefSeq" id="WP_270432130.1">
    <property type="nucleotide sequence ID" value="NZ_CYYV01000001.1"/>
</dbReference>
<reference evidence="1 2" key="1">
    <citation type="submission" date="2015-09" db="EMBL/GenBank/DDBJ databases">
        <authorList>
            <consortium name="Pathogen Informatics"/>
        </authorList>
    </citation>
    <scope>NUCLEOTIDE SEQUENCE [LARGE SCALE GENOMIC DNA]</scope>
    <source>
        <strain evidence="1 2">2789STDY5608849</strain>
    </source>
</reference>
<dbReference type="Proteomes" id="UP000095706">
    <property type="component" value="Unassembled WGS sequence"/>
</dbReference>
<organism evidence="1 2">
    <name type="scientific">Fusicatenibacter saccharivorans</name>
    <dbReference type="NCBI Taxonomy" id="1150298"/>
    <lineage>
        <taxon>Bacteria</taxon>
        <taxon>Bacillati</taxon>
        <taxon>Bacillota</taxon>
        <taxon>Clostridia</taxon>
        <taxon>Lachnospirales</taxon>
        <taxon>Lachnospiraceae</taxon>
        <taxon>Fusicatenibacter</taxon>
    </lineage>
</organism>
<name>A0A173WWR7_9FIRM</name>
<evidence type="ECO:0000313" key="1">
    <source>
        <dbReference type="EMBL" id="CUN43931.1"/>
    </source>
</evidence>
<evidence type="ECO:0000313" key="2">
    <source>
        <dbReference type="Proteomes" id="UP000095706"/>
    </source>
</evidence>
<gene>
    <name evidence="1" type="ORF">ERS852406_00213</name>
</gene>
<dbReference type="EMBL" id="CYYV01000001">
    <property type="protein sequence ID" value="CUN43931.1"/>
    <property type="molecule type" value="Genomic_DNA"/>
</dbReference>
<sequence>MTEIEYQEFVRHCPYDAMGDYSMFRKQQTENKSECIQCKSQNEQ</sequence>
<accession>A0A173WWR7</accession>
<protein>
    <submittedName>
        <fullName evidence="1">Uncharacterized protein</fullName>
    </submittedName>
</protein>
<proteinExistence type="predicted"/>